<evidence type="ECO:0000313" key="3">
    <source>
        <dbReference type="EMBL" id="UNI16455.1"/>
    </source>
</evidence>
<dbReference type="GeneID" id="72064847"/>
<accession>A0A9Q8QB93</accession>
<keyword evidence="4" id="KW-1185">Reference proteome</keyword>
<dbReference type="OrthoDB" id="5239180at2759"/>
<dbReference type="EMBL" id="CP086355">
    <property type="protein sequence ID" value="UNI16455.1"/>
    <property type="molecule type" value="Genomic_DNA"/>
</dbReference>
<name>A0A9Q8QB93_9HYPO</name>
<sequence length="92" mass="10041">MSSSGSGRKSGDYGHGSTPRYNSISNNPKTFVGRLAPPDPRPSRADPHHRSHRKSKEKESGGFDWGEGIALALIGATALFSIDRHLDKKRNK</sequence>
<feature type="compositionally biased region" description="Polar residues" evidence="1">
    <location>
        <begin position="19"/>
        <end position="29"/>
    </location>
</feature>
<dbReference type="AlphaFoldDB" id="A0A9Q8QB93"/>
<keyword evidence="2" id="KW-0472">Membrane</keyword>
<feature type="transmembrane region" description="Helical" evidence="2">
    <location>
        <begin position="65"/>
        <end position="82"/>
    </location>
</feature>
<evidence type="ECO:0000256" key="2">
    <source>
        <dbReference type="SAM" id="Phobius"/>
    </source>
</evidence>
<keyword evidence="2" id="KW-0812">Transmembrane</keyword>
<protein>
    <submittedName>
        <fullName evidence="3">Uncharacterized protein</fullName>
    </submittedName>
</protein>
<evidence type="ECO:0000313" key="4">
    <source>
        <dbReference type="Proteomes" id="UP000829364"/>
    </source>
</evidence>
<organism evidence="3 4">
    <name type="scientific">Purpureocillium takamizusanense</name>
    <dbReference type="NCBI Taxonomy" id="2060973"/>
    <lineage>
        <taxon>Eukaryota</taxon>
        <taxon>Fungi</taxon>
        <taxon>Dikarya</taxon>
        <taxon>Ascomycota</taxon>
        <taxon>Pezizomycotina</taxon>
        <taxon>Sordariomycetes</taxon>
        <taxon>Hypocreomycetidae</taxon>
        <taxon>Hypocreales</taxon>
        <taxon>Ophiocordycipitaceae</taxon>
        <taxon>Purpureocillium</taxon>
    </lineage>
</organism>
<evidence type="ECO:0000256" key="1">
    <source>
        <dbReference type="SAM" id="MobiDB-lite"/>
    </source>
</evidence>
<dbReference type="RefSeq" id="XP_047839936.1">
    <property type="nucleotide sequence ID" value="XM_047983964.1"/>
</dbReference>
<keyword evidence="2" id="KW-1133">Transmembrane helix</keyword>
<feature type="region of interest" description="Disordered" evidence="1">
    <location>
        <begin position="1"/>
        <end position="63"/>
    </location>
</feature>
<reference evidence="3" key="1">
    <citation type="submission" date="2021-11" db="EMBL/GenBank/DDBJ databases">
        <title>Purpureocillium_takamizusanense_genome.</title>
        <authorList>
            <person name="Nguyen N.-H."/>
        </authorList>
    </citation>
    <scope>NUCLEOTIDE SEQUENCE</scope>
    <source>
        <strain evidence="3">PT3</strain>
    </source>
</reference>
<dbReference type="KEGG" id="ptkz:JDV02_002887"/>
<proteinExistence type="predicted"/>
<dbReference type="Proteomes" id="UP000829364">
    <property type="component" value="Chromosome 2"/>
</dbReference>
<gene>
    <name evidence="3" type="ORF">JDV02_002887</name>
</gene>